<dbReference type="InterPro" id="IPR016181">
    <property type="entry name" value="Acyl_CoA_acyltransferase"/>
</dbReference>
<dbReference type="EMBL" id="SBKQ01000012">
    <property type="protein sequence ID" value="RXR30112.1"/>
    <property type="molecule type" value="Genomic_DNA"/>
</dbReference>
<dbReference type="PANTHER" id="PTHR43792:SF1">
    <property type="entry name" value="N-ACETYLTRANSFERASE DOMAIN-CONTAINING PROTEIN"/>
    <property type="match status" value="1"/>
</dbReference>
<dbReference type="OrthoDB" id="9788916at2"/>
<name>A0A4Q1KKD7_9FLAO</name>
<evidence type="ECO:0000313" key="2">
    <source>
        <dbReference type="Proteomes" id="UP000289734"/>
    </source>
</evidence>
<accession>A0A4Q1KKD7</accession>
<sequence>MESYYAIETERLQYRKLTKDDIPLWSTFFENNDRIKFLGVDVTKKPNSLAKEWIEMQFDRYEDNGLGHLAIILKETKELIGLGGIIPRDFKENKEFEIAYSLFPKYWGKGYATEHAIAMKNFGFKNIDTERFISIIDVDNFDSEKVARKNKMEILFKTEHLGMNVNVFGVYKI</sequence>
<evidence type="ECO:0000313" key="1">
    <source>
        <dbReference type="EMBL" id="RXR30112.1"/>
    </source>
</evidence>
<dbReference type="PANTHER" id="PTHR43792">
    <property type="entry name" value="GNAT FAMILY, PUTATIVE (AFU_ORTHOLOGUE AFUA_3G00765)-RELATED-RELATED"/>
    <property type="match status" value="1"/>
</dbReference>
<comment type="caution">
    <text evidence="1">The sequence shown here is derived from an EMBL/GenBank/DDBJ whole genome shotgun (WGS) entry which is preliminary data.</text>
</comment>
<dbReference type="InterPro" id="IPR000182">
    <property type="entry name" value="GNAT_dom"/>
</dbReference>
<dbReference type="AlphaFoldDB" id="A0A4Q1KKD7"/>
<dbReference type="Gene3D" id="3.40.630.30">
    <property type="match status" value="1"/>
</dbReference>
<dbReference type="SUPFAM" id="SSF55729">
    <property type="entry name" value="Acyl-CoA N-acyltransferases (Nat)"/>
    <property type="match status" value="1"/>
</dbReference>
<reference evidence="2" key="1">
    <citation type="submission" date="2019-01" db="EMBL/GenBank/DDBJ databases">
        <title>Cytophagaceae bacterium strain CAR-16.</title>
        <authorList>
            <person name="Chen W.-M."/>
        </authorList>
    </citation>
    <scope>NUCLEOTIDE SEQUENCE [LARGE SCALE GENOMIC DNA]</scope>
    <source>
        <strain evidence="2">ICH-30</strain>
    </source>
</reference>
<dbReference type="PROSITE" id="PS51186">
    <property type="entry name" value="GNAT"/>
    <property type="match status" value="1"/>
</dbReference>
<dbReference type="InterPro" id="IPR051531">
    <property type="entry name" value="N-acetyltransferase"/>
</dbReference>
<organism evidence="1 2">
    <name type="scientific">Flavobacterium piscinae</name>
    <dbReference type="NCBI Taxonomy" id="2506424"/>
    <lineage>
        <taxon>Bacteria</taxon>
        <taxon>Pseudomonadati</taxon>
        <taxon>Bacteroidota</taxon>
        <taxon>Flavobacteriia</taxon>
        <taxon>Flavobacteriales</taxon>
        <taxon>Flavobacteriaceae</taxon>
        <taxon>Flavobacterium</taxon>
    </lineage>
</organism>
<dbReference type="GO" id="GO:0016747">
    <property type="term" value="F:acyltransferase activity, transferring groups other than amino-acyl groups"/>
    <property type="evidence" value="ECO:0007669"/>
    <property type="project" value="InterPro"/>
</dbReference>
<gene>
    <name evidence="1" type="ORF">EQG68_11830</name>
</gene>
<dbReference type="RefSeq" id="WP_129465097.1">
    <property type="nucleotide sequence ID" value="NZ_JACSXZ010000001.1"/>
</dbReference>
<keyword evidence="2" id="KW-1185">Reference proteome</keyword>
<proteinExistence type="predicted"/>
<keyword evidence="1" id="KW-0808">Transferase</keyword>
<dbReference type="Pfam" id="PF13302">
    <property type="entry name" value="Acetyltransf_3"/>
    <property type="match status" value="1"/>
</dbReference>
<dbReference type="Proteomes" id="UP000289734">
    <property type="component" value="Unassembled WGS sequence"/>
</dbReference>
<protein>
    <submittedName>
        <fullName evidence="1">N-acetyltransferase</fullName>
    </submittedName>
</protein>